<comment type="caution">
    <text evidence="2">The sequence shown here is derived from an EMBL/GenBank/DDBJ whole genome shotgun (WGS) entry which is preliminary data.</text>
</comment>
<dbReference type="GO" id="GO:0016757">
    <property type="term" value="F:glycosyltransferase activity"/>
    <property type="evidence" value="ECO:0007669"/>
    <property type="project" value="UniProtKB-KW"/>
</dbReference>
<dbReference type="Pfam" id="PF00535">
    <property type="entry name" value="Glycos_transf_2"/>
    <property type="match status" value="1"/>
</dbReference>
<dbReference type="InterPro" id="IPR050834">
    <property type="entry name" value="Glycosyltransf_2"/>
</dbReference>
<dbReference type="PANTHER" id="PTHR43685">
    <property type="entry name" value="GLYCOSYLTRANSFERASE"/>
    <property type="match status" value="1"/>
</dbReference>
<evidence type="ECO:0000313" key="2">
    <source>
        <dbReference type="EMBL" id="EEI62302.1"/>
    </source>
</evidence>
<accession>A0ABP2DQM4</accession>
<dbReference type="EC" id="2.4.-.-" evidence="2"/>
<reference evidence="2 3" key="1">
    <citation type="submission" date="2009-01" db="EMBL/GenBank/DDBJ databases">
        <authorList>
            <person name="Qin X."/>
            <person name="Bachman B."/>
            <person name="Battles P."/>
            <person name="Bell A."/>
            <person name="Bess C."/>
            <person name="Bickham C."/>
            <person name="Chaboub L."/>
            <person name="Chen D."/>
            <person name="Coyle M."/>
            <person name="Deiros D.R."/>
            <person name="Dinh H."/>
            <person name="Forbes L."/>
            <person name="Fowler G."/>
            <person name="Francisco L."/>
            <person name="Fu Q."/>
            <person name="Gubbala S."/>
            <person name="Hale W."/>
            <person name="Han Y."/>
            <person name="Hemphill L."/>
            <person name="Highlander S.K."/>
            <person name="Hirani K."/>
            <person name="Hogues M."/>
            <person name="Jackson L."/>
            <person name="Jakkamsetti A."/>
            <person name="Javaid M."/>
            <person name="Jiang H."/>
            <person name="Korchina V."/>
            <person name="Kovar C."/>
            <person name="Lara F."/>
            <person name="Lee S."/>
            <person name="Mata R."/>
            <person name="Mathew T."/>
            <person name="Moen C."/>
            <person name="Morales K."/>
            <person name="Munidasa M."/>
            <person name="Nazareth L."/>
            <person name="Ngo R."/>
            <person name="Nguyen L."/>
            <person name="Okwuonu G."/>
            <person name="Ongeri F."/>
            <person name="Patil S."/>
            <person name="Petrosino J."/>
            <person name="Pham C."/>
            <person name="Pham P."/>
            <person name="Pu L.-L."/>
            <person name="Puazo M."/>
            <person name="Raj R."/>
            <person name="Reid J."/>
            <person name="Rouhana J."/>
            <person name="Saada N."/>
            <person name="Shang Y."/>
            <person name="Simmons D."/>
            <person name="Thornton R."/>
            <person name="Warren J."/>
            <person name="Weissenberger G."/>
            <person name="Zhang J."/>
            <person name="Zhang L."/>
            <person name="Zhou C."/>
            <person name="Zhu D."/>
            <person name="Muzny D."/>
            <person name="Worley K."/>
            <person name="Gibbs R."/>
        </authorList>
    </citation>
    <scope>NUCLEOTIDE SEQUENCE [LARGE SCALE GENOMIC DNA]</scope>
    <source>
        <strain evidence="2 3">ATCC 51866</strain>
    </source>
</reference>
<organism evidence="2 3">
    <name type="scientific">Corynebacterium glucuronolyticum ATCC 51866</name>
    <dbReference type="NCBI Taxonomy" id="548478"/>
    <lineage>
        <taxon>Bacteria</taxon>
        <taxon>Bacillati</taxon>
        <taxon>Actinomycetota</taxon>
        <taxon>Actinomycetes</taxon>
        <taxon>Mycobacteriales</taxon>
        <taxon>Corynebacteriaceae</taxon>
        <taxon>Corynebacterium</taxon>
    </lineage>
</organism>
<dbReference type="PANTHER" id="PTHR43685:SF2">
    <property type="entry name" value="GLYCOSYLTRANSFERASE 2-LIKE DOMAIN-CONTAINING PROTEIN"/>
    <property type="match status" value="1"/>
</dbReference>
<dbReference type="Gene3D" id="3.90.550.10">
    <property type="entry name" value="Spore Coat Polysaccharide Biosynthesis Protein SpsA, Chain A"/>
    <property type="match status" value="1"/>
</dbReference>
<dbReference type="InterPro" id="IPR001173">
    <property type="entry name" value="Glyco_trans_2-like"/>
</dbReference>
<gene>
    <name evidence="2" type="ORF">HMPREF0293_2216</name>
</gene>
<dbReference type="SUPFAM" id="SSF53448">
    <property type="entry name" value="Nucleotide-diphospho-sugar transferases"/>
    <property type="match status" value="1"/>
</dbReference>
<feature type="domain" description="Glycosyltransferase 2-like" evidence="1">
    <location>
        <begin position="12"/>
        <end position="118"/>
    </location>
</feature>
<dbReference type="Proteomes" id="UP000006237">
    <property type="component" value="Unassembled WGS sequence"/>
</dbReference>
<name>A0ABP2DQM4_9CORY</name>
<evidence type="ECO:0000313" key="3">
    <source>
        <dbReference type="Proteomes" id="UP000006237"/>
    </source>
</evidence>
<protein>
    <submittedName>
        <fullName evidence="2">Glycosyltransferase, group 2 family protein</fullName>
        <ecNumber evidence="2">2.4.-.-</ecNumber>
    </submittedName>
</protein>
<keyword evidence="2" id="KW-0808">Transferase</keyword>
<proteinExistence type="predicted"/>
<dbReference type="InterPro" id="IPR029044">
    <property type="entry name" value="Nucleotide-diphossugar_trans"/>
</dbReference>
<sequence>MYMDRQFEDGISVVIPTNRNISYLKKSLSSLLDQTLNKSLFEVILVYSGPESAHNFSQEFRSEWLNHGGNLTQLYCADTGASRARNLGIRTANRKYLTFLDDDDYLDPNYLEALLSKSSMNCITITGLNEFAPDTTSKPKASALRHKLEAGKGTSRPLGQASWSLGFNACKSIPTRLIPREGFDEDLKSGEDVVFFAHFLRKSGITAKFLDDYTNSYYNRALTQNSVSRAQETFDFCVDQRLACIKALRNITVAPENLPGLEQLVRSQAGFIERFSKKNPKLRKRIIEAVTEASIPDFPWDVVSSINCNLLFFCYCFPPYADASANVAAKYLLNRNEIADVVCNDMSTVRNQDLDFWQVCKPYIHKQEILRTPTTFANWEGVSVFAEKAVEWAEIQKSYYTEIFSRALWVGSLAAGALYKLKHPEVKWIAELSDPLTVDVQGQIRGGQLTENTTSKTLIDYLKSIGIQPEKTWTLFQLLETVTYVLADEVRFTNENQRKVMASAIPSSLSSTLMKKSVVAQHETPPPTLYALRELNLDLPKDTINIGYFGNFYENRGIQEILDPLRAINSDAAKLTLNVFTSSPNDLTTSYHSDIAKQFLKFHQQLPYLEFLSALTEMDCLLVIDSVSKNYFDLNPFLPSKYSDYRGSGTPIWGIVEEGSPLSNQPLDFRSSTGNIASTESVLREIIMNLSSNQANEDDLQEDYSGK</sequence>
<evidence type="ECO:0000259" key="1">
    <source>
        <dbReference type="Pfam" id="PF00535"/>
    </source>
</evidence>
<dbReference type="EMBL" id="ACHF01000115">
    <property type="protein sequence ID" value="EEI62302.1"/>
    <property type="molecule type" value="Genomic_DNA"/>
</dbReference>
<keyword evidence="3" id="KW-1185">Reference proteome</keyword>
<dbReference type="CDD" id="cd00761">
    <property type="entry name" value="Glyco_tranf_GTA_type"/>
    <property type="match status" value="1"/>
</dbReference>
<keyword evidence="2" id="KW-0328">Glycosyltransferase</keyword>